<dbReference type="InterPro" id="IPR029752">
    <property type="entry name" value="D-isomer_DH_CS1"/>
</dbReference>
<evidence type="ECO:0000256" key="12">
    <source>
        <dbReference type="SAM" id="Coils"/>
    </source>
</evidence>
<keyword evidence="8" id="KW-0520">NAD</keyword>
<reference evidence="14 15" key="1">
    <citation type="journal article" date="2012" name="J. Bacteriol.">
        <title>Draft Genome Sequence of Cecembia lonarensis Strain LW9T, Isolated from Lonar Lake, a Haloalkaline Lake in India.</title>
        <authorList>
            <person name="Shivaji S."/>
            <person name="Ara S."/>
            <person name="Singh A."/>
            <person name="Pinnaka A.K."/>
        </authorList>
    </citation>
    <scope>NUCLEOTIDE SEQUENCE [LARGE SCALE GENOMIC DNA]</scope>
    <source>
        <strain evidence="14 15">LW9</strain>
    </source>
</reference>
<dbReference type="InterPro" id="IPR029753">
    <property type="entry name" value="D-isomer_DH_CS"/>
</dbReference>
<dbReference type="InterPro" id="IPR054480">
    <property type="entry name" value="AHAS_small-like_ACT"/>
</dbReference>
<dbReference type="PROSITE" id="PS00065">
    <property type="entry name" value="D_2_HYDROXYACID_DH_1"/>
    <property type="match status" value="1"/>
</dbReference>
<dbReference type="RefSeq" id="WP_009183497.1">
    <property type="nucleotide sequence ID" value="NZ_AMGM01000004.1"/>
</dbReference>
<dbReference type="InterPro" id="IPR006139">
    <property type="entry name" value="D-isomer_2_OHA_DH_cat_dom"/>
</dbReference>
<keyword evidence="15" id="KW-1185">Reference proteome</keyword>
<dbReference type="Pfam" id="PF00389">
    <property type="entry name" value="2-Hacid_dh"/>
    <property type="match status" value="1"/>
</dbReference>
<dbReference type="EC" id="1.1.1.399" evidence="4"/>
<dbReference type="Gene3D" id="3.30.70.260">
    <property type="match status" value="1"/>
</dbReference>
<evidence type="ECO:0000313" key="14">
    <source>
        <dbReference type="EMBL" id="EKB50920.1"/>
    </source>
</evidence>
<dbReference type="Gene3D" id="3.40.50.1000">
    <property type="entry name" value="HAD superfamily/HAD-like"/>
    <property type="match status" value="1"/>
</dbReference>
<dbReference type="UniPathway" id="UPA00135">
    <property type="reaction ID" value="UER00196"/>
</dbReference>
<dbReference type="OrthoDB" id="1522997at2"/>
<evidence type="ECO:0000256" key="9">
    <source>
        <dbReference type="ARBA" id="ARBA00030455"/>
    </source>
</evidence>
<sequence>MASNKKFIIDFDSTFTQVEALDVLGEISLKNDPNKAEKLQAIKDITDKGMDGSLNFRQSLEQRLEILEASKAQIEALVETLKSKVSKSFKRNKEFLEENAGDIIIISNGFRDFISPIVEEYGIKPENVFANDFIYDASGKIIDFNRENVLSKNGGKSETIKRLNLEGDIYVIGDGYTDYEIKASGLANKFYAFTENVARSKVTAKADHIAPSLDEILYVNKMNKKFSYPKSRINVLLLENIHPVGVELMKQEGYNVEEISSALSEEELAEKIKNVSILGIRSKTNVTKKVLENANRLISIGAFCIGTNQIDLDTCTKKGIAVFNAPFSNTRSVVEMAIAEIIFLMRNFHDKSLGMHQGKWDKSATGSYEIRGKKLGIIGYGNIGAQLSVLAENMGMDVYYYDVIEKLALGNATKLESLEELLLTCDVISLHVDGRKENKNLIDATKIVLMKKGSYLLNLSRGHVVDIKALKDALDSGHIAGAAVDVFPEEPKNNSEPFVSEIIGTRNTILTPHIGGSTSEAQVNIAKFVPGKIMEYINTGNTYNSVNFPNIQLPFLKDAHRLIHIHQNEPGVMAKINQCLAKHEINIVGQYLKTNEDIGYVITDIDKAYSPEVIDAMKNIPGTIRFRVLY</sequence>
<evidence type="ECO:0000256" key="4">
    <source>
        <dbReference type="ARBA" id="ARBA00013001"/>
    </source>
</evidence>
<dbReference type="SUPFAM" id="SSF52283">
    <property type="entry name" value="Formate/glycerate dehydrogenase catalytic domain-like"/>
    <property type="match status" value="1"/>
</dbReference>
<dbReference type="InterPro" id="IPR036291">
    <property type="entry name" value="NAD(P)-bd_dom_sf"/>
</dbReference>
<dbReference type="GO" id="GO:0051287">
    <property type="term" value="F:NAD binding"/>
    <property type="evidence" value="ECO:0007669"/>
    <property type="project" value="InterPro"/>
</dbReference>
<dbReference type="Gene3D" id="1.10.150.210">
    <property type="entry name" value="Phosphoserine phosphatase, domain 2"/>
    <property type="match status" value="1"/>
</dbReference>
<gene>
    <name evidence="14" type="primary">serA_1</name>
    <name evidence="14" type="ORF">B879_00448</name>
</gene>
<dbReference type="NCBIfam" id="NF008759">
    <property type="entry name" value="PRK11790.1"/>
    <property type="match status" value="1"/>
</dbReference>
<dbReference type="InterPro" id="IPR050418">
    <property type="entry name" value="D-iso_2-hydroxyacid_DH_PdxB"/>
</dbReference>
<keyword evidence="12" id="KW-0175">Coiled coil</keyword>
<dbReference type="InterPro" id="IPR036412">
    <property type="entry name" value="HAD-like_sf"/>
</dbReference>
<dbReference type="NCBIfam" id="TIGR01488">
    <property type="entry name" value="HAD-SF-IB"/>
    <property type="match status" value="1"/>
</dbReference>
<dbReference type="SUPFAM" id="SSF56784">
    <property type="entry name" value="HAD-like"/>
    <property type="match status" value="1"/>
</dbReference>
<dbReference type="EMBL" id="AMGM01000004">
    <property type="protein sequence ID" value="EKB50920.1"/>
    <property type="molecule type" value="Genomic_DNA"/>
</dbReference>
<accession>K1L3B8</accession>
<evidence type="ECO:0000256" key="6">
    <source>
        <dbReference type="ARBA" id="ARBA00021582"/>
    </source>
</evidence>
<dbReference type="Gene3D" id="3.40.50.720">
    <property type="entry name" value="NAD(P)-binding Rossmann-like Domain"/>
    <property type="match status" value="2"/>
</dbReference>
<evidence type="ECO:0000256" key="1">
    <source>
        <dbReference type="ARBA" id="ARBA00003800"/>
    </source>
</evidence>
<feature type="domain" description="ACT" evidence="13">
    <location>
        <begin position="561"/>
        <end position="630"/>
    </location>
</feature>
<evidence type="ECO:0000256" key="10">
    <source>
        <dbReference type="ARBA" id="ARBA00048126"/>
    </source>
</evidence>
<dbReference type="PANTHER" id="PTHR43761">
    <property type="entry name" value="D-ISOMER SPECIFIC 2-HYDROXYACID DEHYDROGENASE FAMILY PROTEIN (AFU_ORTHOLOGUE AFUA_1G13630)"/>
    <property type="match status" value="1"/>
</dbReference>
<comment type="caution">
    <text evidence="14">The sequence shown here is derived from an EMBL/GenBank/DDBJ whole genome shotgun (WGS) entry which is preliminary data.</text>
</comment>
<dbReference type="InterPro" id="IPR006140">
    <property type="entry name" value="D-isomer_DH_NAD-bd"/>
</dbReference>
<dbReference type="Pfam" id="PF12710">
    <property type="entry name" value="HAD"/>
    <property type="match status" value="1"/>
</dbReference>
<evidence type="ECO:0000256" key="8">
    <source>
        <dbReference type="ARBA" id="ARBA00023027"/>
    </source>
</evidence>
<comment type="function">
    <text evidence="1">Catalyzes the reversible oxidation of 3-phospho-D-glycerate to 3-phosphonooxypyruvate, the first step of the phosphorylated L-serine biosynthesis pathway. Also catalyzes the reversible oxidation of 2-hydroxyglutarate to 2-oxoglutarate.</text>
</comment>
<dbReference type="AlphaFoldDB" id="K1L3B8"/>
<evidence type="ECO:0000256" key="2">
    <source>
        <dbReference type="ARBA" id="ARBA00005216"/>
    </source>
</evidence>
<dbReference type="EC" id="1.1.1.95" evidence="5"/>
<dbReference type="FunFam" id="3.40.50.720:FF:000041">
    <property type="entry name" value="D-3-phosphoglycerate dehydrogenase"/>
    <property type="match status" value="1"/>
</dbReference>
<dbReference type="InterPro" id="IPR023214">
    <property type="entry name" value="HAD_sf"/>
</dbReference>
<dbReference type="SUPFAM" id="SSF55021">
    <property type="entry name" value="ACT-like"/>
    <property type="match status" value="1"/>
</dbReference>
<evidence type="ECO:0000259" key="13">
    <source>
        <dbReference type="PROSITE" id="PS51671"/>
    </source>
</evidence>
<dbReference type="PROSITE" id="PS00671">
    <property type="entry name" value="D_2_HYDROXYACID_DH_3"/>
    <property type="match status" value="1"/>
</dbReference>
<comment type="pathway">
    <text evidence="2">Amino-acid biosynthesis; L-serine biosynthesis; L-serine from 3-phospho-D-glycerate: step 1/3.</text>
</comment>
<dbReference type="PANTHER" id="PTHR43761:SF1">
    <property type="entry name" value="D-ISOMER SPECIFIC 2-HYDROXYACID DEHYDROGENASE CATALYTIC DOMAIN-CONTAINING PROTEIN-RELATED"/>
    <property type="match status" value="1"/>
</dbReference>
<dbReference type="GO" id="GO:0004617">
    <property type="term" value="F:phosphoglycerate dehydrogenase activity"/>
    <property type="evidence" value="ECO:0007669"/>
    <property type="project" value="UniProtKB-EC"/>
</dbReference>
<dbReference type="GO" id="GO:0006564">
    <property type="term" value="P:L-serine biosynthetic process"/>
    <property type="evidence" value="ECO:0007669"/>
    <property type="project" value="UniProtKB-ARBA"/>
</dbReference>
<dbReference type="Pfam" id="PF22629">
    <property type="entry name" value="ACT_AHAS_ss"/>
    <property type="match status" value="1"/>
</dbReference>
<dbReference type="Pfam" id="PF02826">
    <property type="entry name" value="2-Hacid_dh_C"/>
    <property type="match status" value="1"/>
</dbReference>
<dbReference type="GO" id="GO:0047545">
    <property type="term" value="F:(S)-2-hydroxyglutarate dehydrogenase activity"/>
    <property type="evidence" value="ECO:0007669"/>
    <property type="project" value="UniProtKB-ARBA"/>
</dbReference>
<feature type="coiled-coil region" evidence="12">
    <location>
        <begin position="57"/>
        <end position="84"/>
    </location>
</feature>
<evidence type="ECO:0000256" key="5">
    <source>
        <dbReference type="ARBA" id="ARBA00013143"/>
    </source>
</evidence>
<dbReference type="InterPro" id="IPR002912">
    <property type="entry name" value="ACT_dom"/>
</dbReference>
<dbReference type="InterPro" id="IPR045865">
    <property type="entry name" value="ACT-like_dom_sf"/>
</dbReference>
<comment type="similarity">
    <text evidence="3">Belongs to the D-isomer specific 2-hydroxyacid dehydrogenase family.</text>
</comment>
<keyword evidence="7 14" id="KW-0560">Oxidoreductase</keyword>
<dbReference type="PATRIC" id="fig|1225176.3.peg.474"/>
<dbReference type="SUPFAM" id="SSF51735">
    <property type="entry name" value="NAD(P)-binding Rossmann-fold domains"/>
    <property type="match status" value="1"/>
</dbReference>
<dbReference type="PROSITE" id="PS51671">
    <property type="entry name" value="ACT"/>
    <property type="match status" value="1"/>
</dbReference>
<evidence type="ECO:0000256" key="11">
    <source>
        <dbReference type="ARBA" id="ARBA00048731"/>
    </source>
</evidence>
<name>K1L3B8_CECL9</name>
<protein>
    <recommendedName>
        <fullName evidence="6">D-3-phosphoglycerate dehydrogenase</fullName>
        <ecNumber evidence="4">1.1.1.399</ecNumber>
        <ecNumber evidence="5">1.1.1.95</ecNumber>
    </recommendedName>
    <alternativeName>
        <fullName evidence="9">2-oxoglutarate reductase</fullName>
    </alternativeName>
</protein>
<dbReference type="CDD" id="cd04901">
    <property type="entry name" value="ACT_3PGDH"/>
    <property type="match status" value="1"/>
</dbReference>
<evidence type="ECO:0000256" key="3">
    <source>
        <dbReference type="ARBA" id="ARBA00005854"/>
    </source>
</evidence>
<comment type="catalytic activity">
    <reaction evidence="10">
        <text>(R)-2-hydroxyglutarate + NAD(+) = 2-oxoglutarate + NADH + H(+)</text>
        <dbReference type="Rhea" id="RHEA:49612"/>
        <dbReference type="ChEBI" id="CHEBI:15378"/>
        <dbReference type="ChEBI" id="CHEBI:15801"/>
        <dbReference type="ChEBI" id="CHEBI:16810"/>
        <dbReference type="ChEBI" id="CHEBI:57540"/>
        <dbReference type="ChEBI" id="CHEBI:57945"/>
        <dbReference type="EC" id="1.1.1.399"/>
    </reaction>
</comment>
<dbReference type="CDD" id="cd12176">
    <property type="entry name" value="PGDH_3"/>
    <property type="match status" value="1"/>
</dbReference>
<evidence type="ECO:0000313" key="15">
    <source>
        <dbReference type="Proteomes" id="UP000004478"/>
    </source>
</evidence>
<organism evidence="14 15">
    <name type="scientific">Cecembia lonarensis (strain CCUG 58316 / KCTC 22772 / LW9)</name>
    <dbReference type="NCBI Taxonomy" id="1225176"/>
    <lineage>
        <taxon>Bacteria</taxon>
        <taxon>Pseudomonadati</taxon>
        <taxon>Bacteroidota</taxon>
        <taxon>Cytophagia</taxon>
        <taxon>Cytophagales</taxon>
        <taxon>Cyclobacteriaceae</taxon>
        <taxon>Cecembia</taxon>
    </lineage>
</organism>
<dbReference type="Proteomes" id="UP000004478">
    <property type="component" value="Unassembled WGS sequence"/>
</dbReference>
<proteinExistence type="inferred from homology"/>
<evidence type="ECO:0000256" key="7">
    <source>
        <dbReference type="ARBA" id="ARBA00023002"/>
    </source>
</evidence>
<comment type="catalytic activity">
    <reaction evidence="11">
        <text>(2R)-3-phosphoglycerate + NAD(+) = 3-phosphooxypyruvate + NADH + H(+)</text>
        <dbReference type="Rhea" id="RHEA:12641"/>
        <dbReference type="ChEBI" id="CHEBI:15378"/>
        <dbReference type="ChEBI" id="CHEBI:18110"/>
        <dbReference type="ChEBI" id="CHEBI:57540"/>
        <dbReference type="ChEBI" id="CHEBI:57945"/>
        <dbReference type="ChEBI" id="CHEBI:58272"/>
        <dbReference type="EC" id="1.1.1.95"/>
    </reaction>
</comment>